<protein>
    <submittedName>
        <fullName evidence="1">Molecular chaperone DnaJ</fullName>
    </submittedName>
</protein>
<dbReference type="RefSeq" id="WP_126996340.1">
    <property type="nucleotide sequence ID" value="NZ_JBNPXW010000007.1"/>
</dbReference>
<accession>A0A433JC95</accession>
<dbReference type="PANTHER" id="PTHR14021">
    <property type="entry name" value="IRON-SULFUR CLUSTER CO-CHAPERONE PROTEIN HSCB"/>
    <property type="match status" value="1"/>
</dbReference>
<dbReference type="EMBL" id="RZIJ01000004">
    <property type="protein sequence ID" value="RUQ74187.1"/>
    <property type="molecule type" value="Genomic_DNA"/>
</dbReference>
<sequence>MTRSESGPPGPRAGGSPGSIAGDLEPCWSCGAPVAQRALFCHACGAIQPPRALDPFARLGMERRFDLDPAQLARQHAGFGRALDPQRFAAKGLREQANAKAQADALHEAFETLRDPVRRAHALLALLGGASSASGEADPDDDVATLTDALSAAAADGTALDRLGLDIAGRIESCIKYLGPAFAKALADPEKPAPAKTGAAARILARLEGLEALAAEAAARRAILSAPRT</sequence>
<gene>
    <name evidence="1" type="ORF">EJ913_07475</name>
</gene>
<evidence type="ECO:0000313" key="2">
    <source>
        <dbReference type="Proteomes" id="UP000280346"/>
    </source>
</evidence>
<dbReference type="AlphaFoldDB" id="A0A433JC95"/>
<evidence type="ECO:0000313" key="1">
    <source>
        <dbReference type="EMBL" id="RUQ74187.1"/>
    </source>
</evidence>
<dbReference type="PANTHER" id="PTHR14021:SF15">
    <property type="entry name" value="IRON-SULFUR CLUSTER CO-CHAPERONE PROTEIN HSCB"/>
    <property type="match status" value="1"/>
</dbReference>
<dbReference type="OrthoDB" id="287587at2"/>
<dbReference type="GO" id="GO:0051087">
    <property type="term" value="F:protein-folding chaperone binding"/>
    <property type="evidence" value="ECO:0007669"/>
    <property type="project" value="InterPro"/>
</dbReference>
<comment type="caution">
    <text evidence="1">The sequence shown here is derived from an EMBL/GenBank/DDBJ whole genome shotgun (WGS) entry which is preliminary data.</text>
</comment>
<dbReference type="Proteomes" id="UP000280346">
    <property type="component" value="Unassembled WGS sequence"/>
</dbReference>
<dbReference type="SUPFAM" id="SSF46565">
    <property type="entry name" value="Chaperone J-domain"/>
    <property type="match status" value="1"/>
</dbReference>
<name>A0A433JC95_9PROT</name>
<proteinExistence type="predicted"/>
<dbReference type="GO" id="GO:0001671">
    <property type="term" value="F:ATPase activator activity"/>
    <property type="evidence" value="ECO:0007669"/>
    <property type="project" value="InterPro"/>
</dbReference>
<keyword evidence="2" id="KW-1185">Reference proteome</keyword>
<dbReference type="InterPro" id="IPR004640">
    <property type="entry name" value="HscB"/>
</dbReference>
<dbReference type="Gene3D" id="1.10.287.110">
    <property type="entry name" value="DnaJ domain"/>
    <property type="match status" value="1"/>
</dbReference>
<dbReference type="InterPro" id="IPR036869">
    <property type="entry name" value="J_dom_sf"/>
</dbReference>
<reference evidence="1 2" key="1">
    <citation type="submission" date="2018-12" db="EMBL/GenBank/DDBJ databases">
        <authorList>
            <person name="Yang Y."/>
        </authorList>
    </citation>
    <scope>NUCLEOTIDE SEQUENCE [LARGE SCALE GENOMIC DNA]</scope>
    <source>
        <strain evidence="1 2">GSF71</strain>
    </source>
</reference>
<organism evidence="1 2">
    <name type="scientific">Azospirillum doebereinerae</name>
    <dbReference type="NCBI Taxonomy" id="92933"/>
    <lineage>
        <taxon>Bacteria</taxon>
        <taxon>Pseudomonadati</taxon>
        <taxon>Pseudomonadota</taxon>
        <taxon>Alphaproteobacteria</taxon>
        <taxon>Rhodospirillales</taxon>
        <taxon>Azospirillaceae</taxon>
        <taxon>Azospirillum</taxon>
    </lineage>
</organism>
<dbReference type="GO" id="GO:0044571">
    <property type="term" value="P:[2Fe-2S] cluster assembly"/>
    <property type="evidence" value="ECO:0007669"/>
    <property type="project" value="InterPro"/>
</dbReference>